<dbReference type="AlphaFoldDB" id="A0A9N8DRS7"/>
<dbReference type="Pfam" id="PF01769">
    <property type="entry name" value="MgtE"/>
    <property type="match status" value="1"/>
</dbReference>
<gene>
    <name evidence="11" type="ORF">SEMRO_306_G113010.1</name>
</gene>
<dbReference type="InterPro" id="IPR006667">
    <property type="entry name" value="SLC41_membr_dom"/>
</dbReference>
<name>A0A9N8DRS7_9STRA</name>
<accession>A0A9N8DRS7</accession>
<keyword evidence="7 9" id="KW-0472">Membrane</keyword>
<feature type="region of interest" description="Disordered" evidence="8">
    <location>
        <begin position="32"/>
        <end position="55"/>
    </location>
</feature>
<comment type="similarity">
    <text evidence="2">Belongs to the SLC41A transporter family.</text>
</comment>
<evidence type="ECO:0000256" key="6">
    <source>
        <dbReference type="ARBA" id="ARBA00022989"/>
    </source>
</evidence>
<dbReference type="GO" id="GO:0016020">
    <property type="term" value="C:membrane"/>
    <property type="evidence" value="ECO:0007669"/>
    <property type="project" value="UniProtKB-SubCell"/>
</dbReference>
<comment type="subcellular location">
    <subcellularLocation>
        <location evidence="1">Membrane</location>
        <topology evidence="1">Multi-pass membrane protein</topology>
    </subcellularLocation>
</comment>
<dbReference type="PANTHER" id="PTHR41394">
    <property type="entry name" value="MAGNESIUM TRANSPORTER MGTE"/>
    <property type="match status" value="1"/>
</dbReference>
<feature type="domain" description="SLC41A/MgtE integral membrane" evidence="10">
    <location>
        <begin position="110"/>
        <end position="234"/>
    </location>
</feature>
<evidence type="ECO:0000256" key="2">
    <source>
        <dbReference type="ARBA" id="ARBA00009749"/>
    </source>
</evidence>
<comment type="caution">
    <text evidence="11">The sequence shown here is derived from an EMBL/GenBank/DDBJ whole genome shotgun (WGS) entry which is preliminary data.</text>
</comment>
<dbReference type="Gene3D" id="1.10.357.20">
    <property type="entry name" value="SLC41 divalent cation transporters, integral membrane domain"/>
    <property type="match status" value="1"/>
</dbReference>
<reference evidence="11" key="1">
    <citation type="submission" date="2020-06" db="EMBL/GenBank/DDBJ databases">
        <authorList>
            <consortium name="Plant Systems Biology data submission"/>
        </authorList>
    </citation>
    <scope>NUCLEOTIDE SEQUENCE</scope>
    <source>
        <strain evidence="11">D6</strain>
    </source>
</reference>
<dbReference type="Proteomes" id="UP001153069">
    <property type="component" value="Unassembled WGS sequence"/>
</dbReference>
<evidence type="ECO:0000256" key="1">
    <source>
        <dbReference type="ARBA" id="ARBA00004141"/>
    </source>
</evidence>
<protein>
    <submittedName>
        <fullName evidence="11">Divalent cation transporter</fullName>
    </submittedName>
</protein>
<dbReference type="OrthoDB" id="48232at2759"/>
<feature type="transmembrane region" description="Helical" evidence="9">
    <location>
        <begin position="221"/>
        <end position="244"/>
    </location>
</feature>
<feature type="transmembrane region" description="Helical" evidence="9">
    <location>
        <begin position="76"/>
        <end position="96"/>
    </location>
</feature>
<evidence type="ECO:0000256" key="4">
    <source>
        <dbReference type="ARBA" id="ARBA00022692"/>
    </source>
</evidence>
<keyword evidence="5" id="KW-0460">Magnesium</keyword>
<dbReference type="PANTHER" id="PTHR41394:SF8">
    <property type="entry name" value="MAGNESIUM TRANSPORTER MGTE"/>
    <property type="match status" value="1"/>
</dbReference>
<keyword evidence="4 9" id="KW-0812">Transmembrane</keyword>
<evidence type="ECO:0000256" key="7">
    <source>
        <dbReference type="ARBA" id="ARBA00023136"/>
    </source>
</evidence>
<proteinExistence type="inferred from homology"/>
<keyword evidence="12" id="KW-1185">Reference proteome</keyword>
<dbReference type="EMBL" id="CAICTM010000305">
    <property type="protein sequence ID" value="CAB9507429.1"/>
    <property type="molecule type" value="Genomic_DNA"/>
</dbReference>
<sequence length="246" mass="25580">MAPKASPPQETSSSVLGELKETIRKQQAEIEGLKKQVGGSKPSVSHGGHGGGAELSEDEVSQYLTQSFHSMALSRVGWLALFLVSLSFTAVIMNGFEHTLERQIELAYFVPLLAGHGGNTGGQTVGTVLSAMSAKCVTLKDAPRVVAKEALAGALGGILLSMGVAPTVHYVMGISYHVSVVIFLTLPLVSTIAATLGSAIPFACVAMGLDPSVIAAPAMTSFVDVAGLMAYFLIAQKVFALFGIEM</sequence>
<keyword evidence="3" id="KW-0813">Transport</keyword>
<evidence type="ECO:0000256" key="9">
    <source>
        <dbReference type="SAM" id="Phobius"/>
    </source>
</evidence>
<evidence type="ECO:0000256" key="5">
    <source>
        <dbReference type="ARBA" id="ARBA00022842"/>
    </source>
</evidence>
<feature type="transmembrane region" description="Helical" evidence="9">
    <location>
        <begin position="150"/>
        <end position="172"/>
    </location>
</feature>
<dbReference type="GO" id="GO:0008324">
    <property type="term" value="F:monoatomic cation transmembrane transporter activity"/>
    <property type="evidence" value="ECO:0007669"/>
    <property type="project" value="InterPro"/>
</dbReference>
<keyword evidence="6 9" id="KW-1133">Transmembrane helix</keyword>
<dbReference type="InterPro" id="IPR036739">
    <property type="entry name" value="SLC41_membr_dom_sf"/>
</dbReference>
<feature type="transmembrane region" description="Helical" evidence="9">
    <location>
        <begin position="178"/>
        <end position="209"/>
    </location>
</feature>
<evidence type="ECO:0000313" key="12">
    <source>
        <dbReference type="Proteomes" id="UP001153069"/>
    </source>
</evidence>
<evidence type="ECO:0000313" key="11">
    <source>
        <dbReference type="EMBL" id="CAB9507429.1"/>
    </source>
</evidence>
<evidence type="ECO:0000256" key="3">
    <source>
        <dbReference type="ARBA" id="ARBA00022448"/>
    </source>
</evidence>
<evidence type="ECO:0000256" key="8">
    <source>
        <dbReference type="SAM" id="MobiDB-lite"/>
    </source>
</evidence>
<organism evidence="11 12">
    <name type="scientific">Seminavis robusta</name>
    <dbReference type="NCBI Taxonomy" id="568900"/>
    <lineage>
        <taxon>Eukaryota</taxon>
        <taxon>Sar</taxon>
        <taxon>Stramenopiles</taxon>
        <taxon>Ochrophyta</taxon>
        <taxon>Bacillariophyta</taxon>
        <taxon>Bacillariophyceae</taxon>
        <taxon>Bacillariophycidae</taxon>
        <taxon>Naviculales</taxon>
        <taxon>Naviculaceae</taxon>
        <taxon>Seminavis</taxon>
    </lineage>
</organism>
<evidence type="ECO:0000259" key="10">
    <source>
        <dbReference type="Pfam" id="PF01769"/>
    </source>
</evidence>
<dbReference type="SUPFAM" id="SSF161093">
    <property type="entry name" value="MgtE membrane domain-like"/>
    <property type="match status" value="1"/>
</dbReference>